<proteinExistence type="predicted"/>
<name>A0AAV7M892_PLEWA</name>
<gene>
    <name evidence="2" type="ORF">NDU88_005086</name>
</gene>
<keyword evidence="3" id="KW-1185">Reference proteome</keyword>
<evidence type="ECO:0000256" key="1">
    <source>
        <dbReference type="SAM" id="MobiDB-lite"/>
    </source>
</evidence>
<dbReference type="Proteomes" id="UP001066276">
    <property type="component" value="Chromosome 10"/>
</dbReference>
<protein>
    <submittedName>
        <fullName evidence="2">Uncharacterized protein</fullName>
    </submittedName>
</protein>
<accession>A0AAV7M892</accession>
<sequence>MGKTDKTRAKQQFEQCRAPRAREETPSTAKTNQDTTEPEMGTKLRQILTTMQLIFNKIDTKIDSYSYRMDRNLECIDKHAEHLDMAERHVSDIVEERAASAVTRKQLEKSLLLLQVKAEELEGCSRWNN</sequence>
<dbReference type="AlphaFoldDB" id="A0AAV7M892"/>
<feature type="region of interest" description="Disordered" evidence="1">
    <location>
        <begin position="1"/>
        <end position="41"/>
    </location>
</feature>
<comment type="caution">
    <text evidence="2">The sequence shown here is derived from an EMBL/GenBank/DDBJ whole genome shotgun (WGS) entry which is preliminary data.</text>
</comment>
<evidence type="ECO:0000313" key="3">
    <source>
        <dbReference type="Proteomes" id="UP001066276"/>
    </source>
</evidence>
<feature type="compositionally biased region" description="Polar residues" evidence="1">
    <location>
        <begin position="26"/>
        <end position="35"/>
    </location>
</feature>
<evidence type="ECO:0000313" key="2">
    <source>
        <dbReference type="EMBL" id="KAJ1099996.1"/>
    </source>
</evidence>
<reference evidence="2" key="1">
    <citation type="journal article" date="2022" name="bioRxiv">
        <title>Sequencing and chromosome-scale assembly of the giantPleurodeles waltlgenome.</title>
        <authorList>
            <person name="Brown T."/>
            <person name="Elewa A."/>
            <person name="Iarovenko S."/>
            <person name="Subramanian E."/>
            <person name="Araus A.J."/>
            <person name="Petzold A."/>
            <person name="Susuki M."/>
            <person name="Suzuki K.-i.T."/>
            <person name="Hayashi T."/>
            <person name="Toyoda A."/>
            <person name="Oliveira C."/>
            <person name="Osipova E."/>
            <person name="Leigh N.D."/>
            <person name="Simon A."/>
            <person name="Yun M.H."/>
        </authorList>
    </citation>
    <scope>NUCLEOTIDE SEQUENCE</scope>
    <source>
        <strain evidence="2">20211129_DDA</strain>
        <tissue evidence="2">Liver</tissue>
    </source>
</reference>
<organism evidence="2 3">
    <name type="scientific">Pleurodeles waltl</name>
    <name type="common">Iberian ribbed newt</name>
    <dbReference type="NCBI Taxonomy" id="8319"/>
    <lineage>
        <taxon>Eukaryota</taxon>
        <taxon>Metazoa</taxon>
        <taxon>Chordata</taxon>
        <taxon>Craniata</taxon>
        <taxon>Vertebrata</taxon>
        <taxon>Euteleostomi</taxon>
        <taxon>Amphibia</taxon>
        <taxon>Batrachia</taxon>
        <taxon>Caudata</taxon>
        <taxon>Salamandroidea</taxon>
        <taxon>Salamandridae</taxon>
        <taxon>Pleurodelinae</taxon>
        <taxon>Pleurodeles</taxon>
    </lineage>
</organism>
<dbReference type="EMBL" id="JANPWB010000014">
    <property type="protein sequence ID" value="KAJ1099996.1"/>
    <property type="molecule type" value="Genomic_DNA"/>
</dbReference>